<evidence type="ECO:0000313" key="2">
    <source>
        <dbReference type="EMBL" id="TFW14322.1"/>
    </source>
</evidence>
<dbReference type="InterPro" id="IPR016181">
    <property type="entry name" value="Acyl_CoA_acyltransferase"/>
</dbReference>
<dbReference type="GO" id="GO:0016740">
    <property type="term" value="F:transferase activity"/>
    <property type="evidence" value="ECO:0007669"/>
    <property type="project" value="UniProtKB-KW"/>
</dbReference>
<accession>A0A4Y9RZ63</accession>
<organism evidence="2 3">
    <name type="scientific">Brevundimonas intermedia</name>
    <dbReference type="NCBI Taxonomy" id="74315"/>
    <lineage>
        <taxon>Bacteria</taxon>
        <taxon>Pseudomonadati</taxon>
        <taxon>Pseudomonadota</taxon>
        <taxon>Alphaproteobacteria</taxon>
        <taxon>Caulobacterales</taxon>
        <taxon>Caulobacteraceae</taxon>
        <taxon>Brevundimonas</taxon>
    </lineage>
</organism>
<proteinExistence type="predicted"/>
<reference evidence="2 3" key="1">
    <citation type="submission" date="2019-03" db="EMBL/GenBank/DDBJ databases">
        <title>Draft genome of Brevundimonas sp. a heavy metal resistant soil bacteria.</title>
        <authorList>
            <person name="Soto J."/>
        </authorList>
    </citation>
    <scope>NUCLEOTIDE SEQUENCE [LARGE SCALE GENOMIC DNA]</scope>
    <source>
        <strain evidence="2 3">B-10</strain>
    </source>
</reference>
<name>A0A4Y9RZ63_9CAUL</name>
<comment type="caution">
    <text evidence="2">The sequence shown here is derived from an EMBL/GenBank/DDBJ whole genome shotgun (WGS) entry which is preliminary data.</text>
</comment>
<dbReference type="EMBL" id="SPVH01000002">
    <property type="protein sequence ID" value="TFW14322.1"/>
    <property type="molecule type" value="Genomic_DNA"/>
</dbReference>
<sequence>MSVRPIVGSDHEALNRLHRDVGWPERSPAGWRWLEANPARQDIAAPAGWVVVDDRDEAVAMVGNFVQRFRHGSRRLYAATGFSIIVPPSRKGASRALIRTFLKQPGLFARYTFNANARSAPLYGLFGLKPWPTETHGLKLSWVTDRLACAKGRILRSLLGRTSAQTAARLGEQLMNGRVFRQTAPSLPPQVTELRDLSDGSPYADFWRTLSSEDRLLADRGPATLRWRIADPDLTLKPLLLACVREDRIVATAMAQMTKTSLIEPPCLDIIDLVALETAQDAIALLTQTLIDNARDMGAAKVRLQMVTPQMLTALGDLATTARREGGWGHCHAIIDDPALAEAWAPTPFDGDYGICSRTPPAPVRRSRPSAAHATARGRVSKA</sequence>
<dbReference type="Proteomes" id="UP000298216">
    <property type="component" value="Unassembled WGS sequence"/>
</dbReference>
<dbReference type="SUPFAM" id="SSF55729">
    <property type="entry name" value="Acyl-CoA N-acyltransferases (Nat)"/>
    <property type="match status" value="1"/>
</dbReference>
<evidence type="ECO:0000313" key="3">
    <source>
        <dbReference type="Proteomes" id="UP000298216"/>
    </source>
</evidence>
<keyword evidence="2" id="KW-0808">Transferase</keyword>
<feature type="region of interest" description="Disordered" evidence="1">
    <location>
        <begin position="359"/>
        <end position="383"/>
    </location>
</feature>
<keyword evidence="3" id="KW-1185">Reference proteome</keyword>
<dbReference type="OrthoDB" id="8180898at2"/>
<dbReference type="AlphaFoldDB" id="A0A4Y9RZ63"/>
<protein>
    <submittedName>
        <fullName evidence="2">N-acetyltransferase</fullName>
    </submittedName>
</protein>
<dbReference type="RefSeq" id="WP_135193708.1">
    <property type="nucleotide sequence ID" value="NZ_SPVH01000002.1"/>
</dbReference>
<evidence type="ECO:0000256" key="1">
    <source>
        <dbReference type="SAM" id="MobiDB-lite"/>
    </source>
</evidence>
<gene>
    <name evidence="2" type="ORF">EGY25_03745</name>
</gene>